<evidence type="ECO:0000256" key="4">
    <source>
        <dbReference type="ARBA" id="ARBA00022833"/>
    </source>
</evidence>
<evidence type="ECO:0000313" key="6">
    <source>
        <dbReference type="EMBL" id="SEI00606.1"/>
    </source>
</evidence>
<dbReference type="InterPro" id="IPR051013">
    <property type="entry name" value="MBL_superfamily_lactonases"/>
</dbReference>
<dbReference type="InterPro" id="IPR036866">
    <property type="entry name" value="RibonucZ/Hydroxyglut_hydro"/>
</dbReference>
<dbReference type="Gene3D" id="3.60.15.10">
    <property type="entry name" value="Ribonuclease Z/Hydroxyacylglutathione hydrolase-like"/>
    <property type="match status" value="1"/>
</dbReference>
<dbReference type="AlphaFoldDB" id="A0A1H6MSC5"/>
<gene>
    <name evidence="6" type="ORF">SAMN02927937_02685</name>
</gene>
<reference evidence="6 7" key="1">
    <citation type="submission" date="2016-10" db="EMBL/GenBank/DDBJ databases">
        <authorList>
            <person name="de Groot N.N."/>
        </authorList>
    </citation>
    <scope>NUCLEOTIDE SEQUENCE [LARGE SCALE GENOMIC DNA]</scope>
    <source>
        <strain evidence="6 7">CGMCC 1.10825</strain>
    </source>
</reference>
<dbReference type="PANTHER" id="PTHR42978">
    <property type="entry name" value="QUORUM-QUENCHING LACTONASE YTNP-RELATED-RELATED"/>
    <property type="match status" value="1"/>
</dbReference>
<keyword evidence="7" id="KW-1185">Reference proteome</keyword>
<sequence>MDITVIKQGNFKVDGDKNFAYLEINDESKSIKLAIQPFVVSTEKDVFLLDAGLGFLEDNQPVVLKRLQENRIEVNSITKILISHLHKDHTDGLGYFQNDVFFQNFPNATIYIQKREFDFALQQTKSPSYNIELLKELQTLPNIIWLNEDEGNITPEVSFKVTGAHSKFHQVFWINESDAMFFYGADDLPTNGYLKRPIAFKTDYDGHKAMELRKIWEQQAKENHWRILLYHDLTTPFIQF</sequence>
<organism evidence="6 7">
    <name type="scientific">Paenimyroides marinum</name>
    <dbReference type="NCBI Taxonomy" id="1159016"/>
    <lineage>
        <taxon>Bacteria</taxon>
        <taxon>Pseudomonadati</taxon>
        <taxon>Bacteroidota</taxon>
        <taxon>Flavobacteriia</taxon>
        <taxon>Flavobacteriales</taxon>
        <taxon>Flavobacteriaceae</taxon>
        <taxon>Paenimyroides</taxon>
    </lineage>
</organism>
<protein>
    <submittedName>
        <fullName evidence="6">Glyoxylase, beta-lactamase superfamily II</fullName>
    </submittedName>
</protein>
<evidence type="ECO:0000256" key="3">
    <source>
        <dbReference type="ARBA" id="ARBA00022801"/>
    </source>
</evidence>
<feature type="domain" description="Metallo-beta-lactamase" evidence="5">
    <location>
        <begin position="34"/>
        <end position="231"/>
    </location>
</feature>
<accession>A0A1H6MSC5</accession>
<dbReference type="RefSeq" id="WP_091102233.1">
    <property type="nucleotide sequence ID" value="NZ_FNXE01000055.1"/>
</dbReference>
<dbReference type="GO" id="GO:0016787">
    <property type="term" value="F:hydrolase activity"/>
    <property type="evidence" value="ECO:0007669"/>
    <property type="project" value="UniProtKB-KW"/>
</dbReference>
<dbReference type="EMBL" id="FNXE01000055">
    <property type="protein sequence ID" value="SEI00606.1"/>
    <property type="molecule type" value="Genomic_DNA"/>
</dbReference>
<dbReference type="SMART" id="SM00849">
    <property type="entry name" value="Lactamase_B"/>
    <property type="match status" value="1"/>
</dbReference>
<dbReference type="Pfam" id="PF00753">
    <property type="entry name" value="Lactamase_B"/>
    <property type="match status" value="1"/>
</dbReference>
<dbReference type="SUPFAM" id="SSF56281">
    <property type="entry name" value="Metallo-hydrolase/oxidoreductase"/>
    <property type="match status" value="1"/>
</dbReference>
<dbReference type="GO" id="GO:0046872">
    <property type="term" value="F:metal ion binding"/>
    <property type="evidence" value="ECO:0007669"/>
    <property type="project" value="UniProtKB-KW"/>
</dbReference>
<evidence type="ECO:0000256" key="2">
    <source>
        <dbReference type="ARBA" id="ARBA00022723"/>
    </source>
</evidence>
<keyword evidence="2" id="KW-0479">Metal-binding</keyword>
<dbReference type="STRING" id="1159016.SAMN02927937_02685"/>
<dbReference type="OrthoDB" id="9802897at2"/>
<name>A0A1H6MSC5_9FLAO</name>
<evidence type="ECO:0000259" key="5">
    <source>
        <dbReference type="SMART" id="SM00849"/>
    </source>
</evidence>
<proteinExistence type="inferred from homology"/>
<keyword evidence="4" id="KW-0862">Zinc</keyword>
<dbReference type="InterPro" id="IPR001279">
    <property type="entry name" value="Metallo-B-lactamas"/>
</dbReference>
<evidence type="ECO:0000256" key="1">
    <source>
        <dbReference type="ARBA" id="ARBA00007749"/>
    </source>
</evidence>
<dbReference type="Proteomes" id="UP000199634">
    <property type="component" value="Unassembled WGS sequence"/>
</dbReference>
<evidence type="ECO:0000313" key="7">
    <source>
        <dbReference type="Proteomes" id="UP000199634"/>
    </source>
</evidence>
<comment type="similarity">
    <text evidence="1">Belongs to the metallo-beta-lactamase superfamily.</text>
</comment>
<keyword evidence="3" id="KW-0378">Hydrolase</keyword>